<keyword evidence="1" id="KW-0812">Transmembrane</keyword>
<proteinExistence type="predicted"/>
<evidence type="ECO:0000313" key="3">
    <source>
        <dbReference type="Proteomes" id="UP000535589"/>
    </source>
</evidence>
<name>A0A7X8YGK4_9VIBR</name>
<dbReference type="EMBL" id="JABAIK010000007">
    <property type="protein sequence ID" value="NLS13073.1"/>
    <property type="molecule type" value="Genomic_DNA"/>
</dbReference>
<keyword evidence="1" id="KW-1133">Transmembrane helix</keyword>
<keyword evidence="1" id="KW-0472">Membrane</keyword>
<comment type="caution">
    <text evidence="2">The sequence shown here is derived from an EMBL/GenBank/DDBJ whole genome shotgun (WGS) entry which is preliminary data.</text>
</comment>
<dbReference type="InterPro" id="IPR031582">
    <property type="entry name" value="TadF"/>
</dbReference>
<sequence>MNVINSTIKQAGTFTIEFSLVGIFLGVLFLFSADIIEKLSMKGKLDRLSYSATSLVKERTQLYGENYLTSSQDADLVFRVVRDSLTRTTGSFDVARFGMVLEEQTYASDHSANSLKTLRRGTLACTITAPLSQVENDLTVVTSWGRKATLYRVTLCYSTENMVEKVLDNGFAMVSSSAVVVGR</sequence>
<dbReference type="AlphaFoldDB" id="A0A7X8YGK4"/>
<keyword evidence="3" id="KW-1185">Reference proteome</keyword>
<dbReference type="Proteomes" id="UP000535589">
    <property type="component" value="Unassembled WGS sequence"/>
</dbReference>
<evidence type="ECO:0000256" key="1">
    <source>
        <dbReference type="SAM" id="Phobius"/>
    </source>
</evidence>
<keyword evidence="2" id="KW-0067">ATP-binding</keyword>
<keyword evidence="2" id="KW-0547">Nucleotide-binding</keyword>
<accession>A0A7X8YGK4</accession>
<feature type="transmembrane region" description="Helical" evidence="1">
    <location>
        <begin position="12"/>
        <end position="36"/>
    </location>
</feature>
<protein>
    <submittedName>
        <fullName evidence="2">ATP-binding protein</fullName>
    </submittedName>
</protein>
<dbReference type="Pfam" id="PF16964">
    <property type="entry name" value="TadF"/>
    <property type="match status" value="1"/>
</dbReference>
<reference evidence="2 3" key="1">
    <citation type="submission" date="2020-04" db="EMBL/GenBank/DDBJ databases">
        <title>Vibrio sp. SM6, a novel species isolated from seawater.</title>
        <authorList>
            <person name="Wang X."/>
        </authorList>
    </citation>
    <scope>NUCLEOTIDE SEQUENCE [LARGE SCALE GENOMIC DNA]</scope>
    <source>
        <strain evidence="2 3">SM6</strain>
    </source>
</reference>
<organism evidence="2 3">
    <name type="scientific">Vibrio agarilyticus</name>
    <dbReference type="NCBI Taxonomy" id="2726741"/>
    <lineage>
        <taxon>Bacteria</taxon>
        <taxon>Pseudomonadati</taxon>
        <taxon>Pseudomonadota</taxon>
        <taxon>Gammaproteobacteria</taxon>
        <taxon>Vibrionales</taxon>
        <taxon>Vibrionaceae</taxon>
        <taxon>Vibrio</taxon>
    </lineage>
</organism>
<dbReference type="GO" id="GO:0005524">
    <property type="term" value="F:ATP binding"/>
    <property type="evidence" value="ECO:0007669"/>
    <property type="project" value="UniProtKB-KW"/>
</dbReference>
<evidence type="ECO:0000313" key="2">
    <source>
        <dbReference type="EMBL" id="NLS13073.1"/>
    </source>
</evidence>
<gene>
    <name evidence="2" type="ORF">HGP28_09245</name>
</gene>